<reference evidence="1 2" key="1">
    <citation type="submission" date="2020-08" db="EMBL/GenBank/DDBJ databases">
        <title>Genomic Encyclopedia of Type Strains, Phase IV (KMG-IV): sequencing the most valuable type-strain genomes for metagenomic binning, comparative biology and taxonomic classification.</title>
        <authorList>
            <person name="Goeker M."/>
        </authorList>
    </citation>
    <scope>NUCLEOTIDE SEQUENCE [LARGE SCALE GENOMIC DNA]</scope>
    <source>
        <strain evidence="1 2">DSM 103526</strain>
    </source>
</reference>
<name>A0A841KYV0_9FIRM</name>
<sequence>MKNSTITDDKDKERQKELFSFTNNAETVFFSAKRMLNIMYGPQIKGGEVNQKKTAINRTKNVIAHSNYANYTFQKVLIDNYGKAEEKLKLRQIVENEGEVTKIFKKIKQMQSQVNKFDVRRLLSSAKKTQKRRIVNNIKEAKDIVSSIISENKNLTKGITDIHDQRDQLKVIEKGGVLGQFKLVAKGAFKKEAWSNAFHSKIDSFKPKNIMDGFNLKKVSKSLNLVDDTTRVGKLLPKLKIIGNALGPLSIVANMHTIMDPNESAFKKVLAGIDLVGDFTPLSPITSLANTVLPAIYDGLSSDAREDIGKFAVHIKDSMANFSKSFLKHASPMAEIQDFKNSKGSLEKLQAIENLTRKFTPASLGISAGKALFDSIGEKNKEKISSSITTIGNYTKSMISSITNTAKQGVKEVFKKALTVETNSNVRALNKRIPLYDLDRKNYTYNKNSNANTKDTSAIGPIKTKTSEELIREIVPRLKESLSNMSLAAL</sequence>
<evidence type="ECO:0000313" key="2">
    <source>
        <dbReference type="Proteomes" id="UP000579281"/>
    </source>
</evidence>
<keyword evidence="2" id="KW-1185">Reference proteome</keyword>
<dbReference type="AlphaFoldDB" id="A0A841KYV0"/>
<dbReference type="Proteomes" id="UP000579281">
    <property type="component" value="Unassembled WGS sequence"/>
</dbReference>
<organism evidence="1 2">
    <name type="scientific">Anaerosolibacter carboniphilus</name>
    <dbReference type="NCBI Taxonomy" id="1417629"/>
    <lineage>
        <taxon>Bacteria</taxon>
        <taxon>Bacillati</taxon>
        <taxon>Bacillota</taxon>
        <taxon>Clostridia</taxon>
        <taxon>Peptostreptococcales</taxon>
        <taxon>Thermotaleaceae</taxon>
        <taxon>Anaerosolibacter</taxon>
    </lineage>
</organism>
<dbReference type="EMBL" id="JACHEN010000024">
    <property type="protein sequence ID" value="MBB6217498.1"/>
    <property type="molecule type" value="Genomic_DNA"/>
</dbReference>
<protein>
    <submittedName>
        <fullName evidence="1">Uncharacterized protein</fullName>
    </submittedName>
</protein>
<accession>A0A841KYV0</accession>
<dbReference type="RefSeq" id="WP_184311995.1">
    <property type="nucleotide sequence ID" value="NZ_JACHEN010000024.1"/>
</dbReference>
<proteinExistence type="predicted"/>
<comment type="caution">
    <text evidence="1">The sequence shown here is derived from an EMBL/GenBank/DDBJ whole genome shotgun (WGS) entry which is preliminary data.</text>
</comment>
<gene>
    <name evidence="1" type="ORF">HNQ80_003619</name>
</gene>
<evidence type="ECO:0000313" key="1">
    <source>
        <dbReference type="EMBL" id="MBB6217498.1"/>
    </source>
</evidence>